<evidence type="ECO:0008006" key="4">
    <source>
        <dbReference type="Google" id="ProtNLM"/>
    </source>
</evidence>
<protein>
    <recommendedName>
        <fullName evidence="4">DUF3352 domain-containing protein</fullName>
    </recommendedName>
</protein>
<proteinExistence type="predicted"/>
<evidence type="ECO:0000256" key="1">
    <source>
        <dbReference type="SAM" id="MobiDB-lite"/>
    </source>
</evidence>
<dbReference type="AlphaFoldDB" id="A0A2M7G8H7"/>
<evidence type="ECO:0000313" key="2">
    <source>
        <dbReference type="EMBL" id="PIW18406.1"/>
    </source>
</evidence>
<dbReference type="EMBL" id="PFFQ01000012">
    <property type="protein sequence ID" value="PIW18406.1"/>
    <property type="molecule type" value="Genomic_DNA"/>
</dbReference>
<dbReference type="Pfam" id="PF11832">
    <property type="entry name" value="DUF3352"/>
    <property type="match status" value="1"/>
</dbReference>
<feature type="compositionally biased region" description="Basic and acidic residues" evidence="1">
    <location>
        <begin position="619"/>
        <end position="631"/>
    </location>
</feature>
<dbReference type="InterPro" id="IPR021787">
    <property type="entry name" value="DUF3352"/>
</dbReference>
<dbReference type="Proteomes" id="UP000231019">
    <property type="component" value="Unassembled WGS sequence"/>
</dbReference>
<reference evidence="2 3" key="1">
    <citation type="submission" date="2017-09" db="EMBL/GenBank/DDBJ databases">
        <title>Depth-based differentiation of microbial function through sediment-hosted aquifers and enrichment of novel symbionts in the deep terrestrial subsurface.</title>
        <authorList>
            <person name="Probst A.J."/>
            <person name="Ladd B."/>
            <person name="Jarett J.K."/>
            <person name="Geller-Mcgrath D.E."/>
            <person name="Sieber C.M."/>
            <person name="Emerson J.B."/>
            <person name="Anantharaman K."/>
            <person name="Thomas B.C."/>
            <person name="Malmstrom R."/>
            <person name="Stieglmeier M."/>
            <person name="Klingl A."/>
            <person name="Woyke T."/>
            <person name="Ryan C.M."/>
            <person name="Banfield J.F."/>
        </authorList>
    </citation>
    <scope>NUCLEOTIDE SEQUENCE [LARGE SCALE GENOMIC DNA]</scope>
    <source>
        <strain evidence="2">CG17_big_fil_post_rev_8_21_14_2_50_48_46</strain>
    </source>
</reference>
<name>A0A2M7G8H7_9BACT</name>
<comment type="caution">
    <text evidence="2">The sequence shown here is derived from an EMBL/GenBank/DDBJ whole genome shotgun (WGS) entry which is preliminary data.</text>
</comment>
<dbReference type="InterPro" id="IPR050972">
    <property type="entry name" value="SDr-like"/>
</dbReference>
<feature type="region of interest" description="Disordered" evidence="1">
    <location>
        <begin position="619"/>
        <end position="772"/>
    </location>
</feature>
<feature type="compositionally biased region" description="Basic and acidic residues" evidence="1">
    <location>
        <begin position="647"/>
        <end position="747"/>
    </location>
</feature>
<gene>
    <name evidence="2" type="ORF">COW36_03705</name>
</gene>
<evidence type="ECO:0000313" key="3">
    <source>
        <dbReference type="Proteomes" id="UP000231019"/>
    </source>
</evidence>
<accession>A0A2M7G8H7</accession>
<dbReference type="PANTHER" id="PTHR34403">
    <property type="entry name" value="TOL-PAL SYSTEM PROTEIN TOLA"/>
    <property type="match status" value="1"/>
</dbReference>
<dbReference type="PANTHER" id="PTHR34403:SF14">
    <property type="entry name" value="OS05G0225800 PROTEIN"/>
    <property type="match status" value="1"/>
</dbReference>
<feature type="compositionally biased region" description="Acidic residues" evidence="1">
    <location>
        <begin position="755"/>
        <end position="772"/>
    </location>
</feature>
<organism evidence="2 3">
    <name type="scientific">bacterium (Candidatus Blackallbacteria) CG17_big_fil_post_rev_8_21_14_2_50_48_46</name>
    <dbReference type="NCBI Taxonomy" id="2014261"/>
    <lineage>
        <taxon>Bacteria</taxon>
        <taxon>Candidatus Blackallbacteria</taxon>
    </lineage>
</organism>
<sequence length="772" mass="85885">MNTGKNFLKIGKEAVIMSQNLYFLEGFIIMPAQFYHIKNLRKHALIALSAASLMMGFSGKAQANLETVSKALPPTALGAMALDLNPKAWDFYLKQKGLNKMLMGEVIHELTDGFKTDMEINFQDLMGGHVLLALYPNAKSSEDPYFLVSMDPPNSAAIQKSLEALKSHTKIHRETYQGTEIYYAFKESAENEATEIDFVLAYRNQTLLLGSDFALMKQALDLKTADQGLLKNTGYQNVFQRLGKEPLILWADLQAIKASLPSKQDLASFAQDLGPLLMFRKDWSLTSSLGMGLHFDAQGLKTLNISDLQTSGLKSADQAYINQVKNPKNLVSMDALLGLLPPQPLVTWMINTLSLNFDDPDAPMNKISGDPELLKIQRKALQEFMQETGLDLKKDILAHSDGRVAMSVFYLDRFPDYQSAPVFVTLLGSPNGPQFLAHLQDKMKIQSPAGANTGAQDFMLEKQAFETYRGVPFYTLGGNFHLDEAMEKEMKIKICFAALDQVLLIGSNPAGLRAIVDYSLGLRSPMNQDSEFKRVRGLMNNQNETQLFYADLTRWARLADHFLHEEKDYQLFKPLLKSLKALASDSQFTLTGGFGHFLVDADLQAVNFSELLESIQAEKTEDADKLDKEMPDLEDTPTPISSPDATPKPEVKPTPKPEVKPTPKPEVKPTPKPEVKPTPKPEVKPTPKPEVKPTPKPEVKPTPKPEVKPTPKPEVKPTPKPEVKPTPKPEVKPTPKPEVKPTPKPEVKPTPTPTPDDDEDIDLSDLDLELEE</sequence>